<comment type="caution">
    <text evidence="2">The sequence shown here is derived from an EMBL/GenBank/DDBJ whole genome shotgun (WGS) entry which is preliminary data.</text>
</comment>
<sequence>MTRAGPRGRVWGAPLALALLSGIGLVAALLSDGFGDVLSWAALTIPTVVSLLIGARATLPDRF</sequence>
<dbReference type="RefSeq" id="WP_373656467.1">
    <property type="nucleotide sequence ID" value="NZ_JBGUAW010000008.1"/>
</dbReference>
<feature type="transmembrane region" description="Helical" evidence="1">
    <location>
        <begin position="38"/>
        <end position="59"/>
    </location>
</feature>
<organism evidence="2 3">
    <name type="scientific">Thiohalorhabdus methylotrophus</name>
    <dbReference type="NCBI Taxonomy" id="3242694"/>
    <lineage>
        <taxon>Bacteria</taxon>
        <taxon>Pseudomonadati</taxon>
        <taxon>Pseudomonadota</taxon>
        <taxon>Gammaproteobacteria</taxon>
        <taxon>Thiohalorhabdales</taxon>
        <taxon>Thiohalorhabdaceae</taxon>
        <taxon>Thiohalorhabdus</taxon>
    </lineage>
</organism>
<keyword evidence="3" id="KW-1185">Reference proteome</keyword>
<accession>A0ABV4TWH2</accession>
<gene>
    <name evidence="2" type="ORF">ACERLL_12715</name>
</gene>
<evidence type="ECO:0000313" key="3">
    <source>
        <dbReference type="Proteomes" id="UP001575181"/>
    </source>
</evidence>
<keyword evidence="1" id="KW-0472">Membrane</keyword>
<keyword evidence="1" id="KW-1133">Transmembrane helix</keyword>
<dbReference type="Proteomes" id="UP001575181">
    <property type="component" value="Unassembled WGS sequence"/>
</dbReference>
<name>A0ABV4TWH2_9GAMM</name>
<keyword evidence="1" id="KW-0812">Transmembrane</keyword>
<evidence type="ECO:0000313" key="2">
    <source>
        <dbReference type="EMBL" id="MFA9461684.1"/>
    </source>
</evidence>
<proteinExistence type="predicted"/>
<reference evidence="2 3" key="1">
    <citation type="submission" date="2024-08" db="EMBL/GenBank/DDBJ databases">
        <title>Whole-genome sequencing of halo(alkali)philic microorganisms from hypersaline lakes.</title>
        <authorList>
            <person name="Sorokin D.Y."/>
            <person name="Merkel A.Y."/>
            <person name="Messina E."/>
            <person name="Yakimov M."/>
        </authorList>
    </citation>
    <scope>NUCLEOTIDE SEQUENCE [LARGE SCALE GENOMIC DNA]</scope>
    <source>
        <strain evidence="2 3">Cl-TMA</strain>
    </source>
</reference>
<dbReference type="EMBL" id="JBGUAW010000008">
    <property type="protein sequence ID" value="MFA9461684.1"/>
    <property type="molecule type" value="Genomic_DNA"/>
</dbReference>
<protein>
    <submittedName>
        <fullName evidence="2">Uncharacterized protein</fullName>
    </submittedName>
</protein>
<evidence type="ECO:0000256" key="1">
    <source>
        <dbReference type="SAM" id="Phobius"/>
    </source>
</evidence>